<gene>
    <name evidence="2" type="ORF">SAMN02745158_03910</name>
</gene>
<dbReference type="STRING" id="1122155.SAMN02745158_03910"/>
<dbReference type="PROSITE" id="PS51819">
    <property type="entry name" value="VOC"/>
    <property type="match status" value="1"/>
</dbReference>
<organism evidence="2 3">
    <name type="scientific">Lactonifactor longoviformis DSM 17459</name>
    <dbReference type="NCBI Taxonomy" id="1122155"/>
    <lineage>
        <taxon>Bacteria</taxon>
        <taxon>Bacillati</taxon>
        <taxon>Bacillota</taxon>
        <taxon>Clostridia</taxon>
        <taxon>Eubacteriales</taxon>
        <taxon>Clostridiaceae</taxon>
        <taxon>Lactonifactor</taxon>
    </lineage>
</organism>
<protein>
    <recommendedName>
        <fullName evidence="1">VOC domain-containing protein</fullName>
    </recommendedName>
</protein>
<dbReference type="PANTHER" id="PTHR36503">
    <property type="entry name" value="BLR2520 PROTEIN"/>
    <property type="match status" value="1"/>
</dbReference>
<dbReference type="InterPro" id="IPR029068">
    <property type="entry name" value="Glyas_Bleomycin-R_OHBP_Dase"/>
</dbReference>
<dbReference type="PANTHER" id="PTHR36503:SF1">
    <property type="entry name" value="BLR2520 PROTEIN"/>
    <property type="match status" value="1"/>
</dbReference>
<dbReference type="Pfam" id="PF00903">
    <property type="entry name" value="Glyoxalase"/>
    <property type="match status" value="1"/>
</dbReference>
<evidence type="ECO:0000313" key="2">
    <source>
        <dbReference type="EMBL" id="SHF48245.1"/>
    </source>
</evidence>
<dbReference type="SUPFAM" id="SSF54593">
    <property type="entry name" value="Glyoxalase/Bleomycin resistance protein/Dihydroxybiphenyl dioxygenase"/>
    <property type="match status" value="1"/>
</dbReference>
<dbReference type="InterPro" id="IPR037523">
    <property type="entry name" value="VOC_core"/>
</dbReference>
<sequence>MGKADSYKAQSISIITLGVEDVERSVKFYEALGWELSPDSDPGMCTFMVTSNIAIGLVPYDFLANDALLPVSPKQEYHGFTLALNGASPEEVDALFGRAVEAGGKSHQVPQWKDWGGYEGYSGYFLDPDGYPWEVAYAPFLKLSPDNRLLPNVKEK</sequence>
<proteinExistence type="predicted"/>
<dbReference type="RefSeq" id="WP_207650954.1">
    <property type="nucleotide sequence ID" value="NZ_FQVI01000032.1"/>
</dbReference>
<evidence type="ECO:0000313" key="3">
    <source>
        <dbReference type="Proteomes" id="UP000184245"/>
    </source>
</evidence>
<dbReference type="AlphaFoldDB" id="A0A1M5C0N7"/>
<accession>A0A1M5C0N7</accession>
<feature type="domain" description="VOC" evidence="1">
    <location>
        <begin position="11"/>
        <end position="138"/>
    </location>
</feature>
<keyword evidence="3" id="KW-1185">Reference proteome</keyword>
<dbReference type="InterPro" id="IPR004360">
    <property type="entry name" value="Glyas_Fos-R_dOase_dom"/>
</dbReference>
<dbReference type="EMBL" id="FQVI01000032">
    <property type="protein sequence ID" value="SHF48245.1"/>
    <property type="molecule type" value="Genomic_DNA"/>
</dbReference>
<name>A0A1M5C0N7_9CLOT</name>
<reference evidence="2 3" key="1">
    <citation type="submission" date="2016-11" db="EMBL/GenBank/DDBJ databases">
        <authorList>
            <person name="Jaros S."/>
            <person name="Januszkiewicz K."/>
            <person name="Wedrychowicz H."/>
        </authorList>
    </citation>
    <scope>NUCLEOTIDE SEQUENCE [LARGE SCALE GENOMIC DNA]</scope>
    <source>
        <strain evidence="2 3">DSM 17459</strain>
    </source>
</reference>
<dbReference type="Proteomes" id="UP000184245">
    <property type="component" value="Unassembled WGS sequence"/>
</dbReference>
<evidence type="ECO:0000259" key="1">
    <source>
        <dbReference type="PROSITE" id="PS51819"/>
    </source>
</evidence>
<dbReference type="Gene3D" id="3.10.180.10">
    <property type="entry name" value="2,3-Dihydroxybiphenyl 1,2-Dioxygenase, domain 1"/>
    <property type="match status" value="1"/>
</dbReference>